<protein>
    <submittedName>
        <fullName evidence="2">Uncharacterized protein</fullName>
    </submittedName>
</protein>
<evidence type="ECO:0000313" key="2">
    <source>
        <dbReference type="EMBL" id="NLV08691.1"/>
    </source>
</evidence>
<organism evidence="2 3">
    <name type="scientific">Halomicrobium mukohataei</name>
    <dbReference type="NCBI Taxonomy" id="57705"/>
    <lineage>
        <taxon>Archaea</taxon>
        <taxon>Methanobacteriati</taxon>
        <taxon>Methanobacteriota</taxon>
        <taxon>Stenosarchaea group</taxon>
        <taxon>Halobacteria</taxon>
        <taxon>Halobacteriales</taxon>
        <taxon>Haloarculaceae</taxon>
        <taxon>Halomicrobium</taxon>
    </lineage>
</organism>
<evidence type="ECO:0000256" key="1">
    <source>
        <dbReference type="SAM" id="Phobius"/>
    </source>
</evidence>
<name>A0A847UCN4_9EURY</name>
<sequence>MNDRTSKAVAFLGLCGSMSFLRIAPAIESAANAPAIAWVPEVTVGLLWAVAGIVGALGELTGSGGRDSDQLPSYVWGWASLLVAMFVVALAFGYLTGDFVRFGPELGGPIVGLVLRTYFALRSS</sequence>
<accession>A0A847UCN4</accession>
<keyword evidence="1" id="KW-0472">Membrane</keyword>
<feature type="transmembrane region" description="Helical" evidence="1">
    <location>
        <begin position="42"/>
        <end position="62"/>
    </location>
</feature>
<evidence type="ECO:0000313" key="3">
    <source>
        <dbReference type="Proteomes" id="UP000608662"/>
    </source>
</evidence>
<dbReference type="AlphaFoldDB" id="A0A847UCN4"/>
<comment type="caution">
    <text evidence="2">The sequence shown here is derived from an EMBL/GenBank/DDBJ whole genome shotgun (WGS) entry which is preliminary data.</text>
</comment>
<dbReference type="RefSeq" id="WP_170092675.1">
    <property type="nucleotide sequence ID" value="NZ_WOYG01000001.1"/>
</dbReference>
<keyword evidence="1" id="KW-1133">Transmembrane helix</keyword>
<dbReference type="Proteomes" id="UP000608662">
    <property type="component" value="Unassembled WGS sequence"/>
</dbReference>
<keyword evidence="1" id="KW-0812">Transmembrane</keyword>
<feature type="transmembrane region" description="Helical" evidence="1">
    <location>
        <begin position="74"/>
        <end position="96"/>
    </location>
</feature>
<gene>
    <name evidence="2" type="ORF">GOC74_01900</name>
</gene>
<reference evidence="2" key="1">
    <citation type="submission" date="2019-12" db="EMBL/GenBank/DDBJ databases">
        <title>Whole-genome sequence of Halomicrobium mukohataei pws1.</title>
        <authorList>
            <person name="Verma D.K."/>
            <person name="Gopal K."/>
            <person name="Prasad E.S."/>
        </authorList>
    </citation>
    <scope>NUCLEOTIDE SEQUENCE</scope>
    <source>
        <strain evidence="2">Pws1</strain>
    </source>
</reference>
<dbReference type="OrthoDB" id="350123at2157"/>
<dbReference type="EMBL" id="WOYG01000001">
    <property type="protein sequence ID" value="NLV08691.1"/>
    <property type="molecule type" value="Genomic_DNA"/>
</dbReference>
<proteinExistence type="predicted"/>